<dbReference type="InterPro" id="IPR025241">
    <property type="entry name" value="DUF4190"/>
</dbReference>
<sequence length="148" mass="15485">MDDGQWRAPGRDDRAPRAEPYAPAGAPVPVGEPYGGAPAPSPYVTPSSSAFGTSERHRERVLGGAGYDSPAYRNDRVAVTTMVFGVLGVVVPGLCLVAIAFGHLGLHRLRTSYEGGRGLAVAGLALGYAMTAVWTGLFLLFLSARTLI</sequence>
<evidence type="ECO:0000313" key="5">
    <source>
        <dbReference type="Proteomes" id="UP000661894"/>
    </source>
</evidence>
<keyword evidence="5" id="KW-1185">Reference proteome</keyword>
<accession>A0ABR8Z3J2</accession>
<feature type="domain" description="DUF4190" evidence="3">
    <location>
        <begin position="78"/>
        <end position="135"/>
    </location>
</feature>
<evidence type="ECO:0000256" key="1">
    <source>
        <dbReference type="SAM" id="MobiDB-lite"/>
    </source>
</evidence>
<dbReference type="Proteomes" id="UP000661894">
    <property type="component" value="Unassembled WGS sequence"/>
</dbReference>
<organism evidence="4 5">
    <name type="scientific">Oceanitalea stevensii</name>
    <dbReference type="NCBI Taxonomy" id="2763072"/>
    <lineage>
        <taxon>Bacteria</taxon>
        <taxon>Bacillati</taxon>
        <taxon>Actinomycetota</taxon>
        <taxon>Actinomycetes</taxon>
        <taxon>Micrococcales</taxon>
        <taxon>Bogoriellaceae</taxon>
        <taxon>Georgenia</taxon>
    </lineage>
</organism>
<dbReference type="EMBL" id="JACSPO010000005">
    <property type="protein sequence ID" value="MBD8062799.1"/>
    <property type="molecule type" value="Genomic_DNA"/>
</dbReference>
<feature type="transmembrane region" description="Helical" evidence="2">
    <location>
        <begin position="118"/>
        <end position="142"/>
    </location>
</feature>
<protein>
    <submittedName>
        <fullName evidence="4">DUF4190 domain-containing protein</fullName>
    </submittedName>
</protein>
<dbReference type="Pfam" id="PF13828">
    <property type="entry name" value="DUF4190"/>
    <property type="match status" value="1"/>
</dbReference>
<evidence type="ECO:0000256" key="2">
    <source>
        <dbReference type="SAM" id="Phobius"/>
    </source>
</evidence>
<feature type="region of interest" description="Disordered" evidence="1">
    <location>
        <begin position="1"/>
        <end position="56"/>
    </location>
</feature>
<feature type="compositionally biased region" description="Low complexity" evidence="1">
    <location>
        <begin position="18"/>
        <end position="38"/>
    </location>
</feature>
<proteinExistence type="predicted"/>
<evidence type="ECO:0000313" key="4">
    <source>
        <dbReference type="EMBL" id="MBD8062799.1"/>
    </source>
</evidence>
<keyword evidence="2" id="KW-1133">Transmembrane helix</keyword>
<gene>
    <name evidence="4" type="ORF">H9624_10740</name>
</gene>
<evidence type="ECO:0000259" key="3">
    <source>
        <dbReference type="Pfam" id="PF13828"/>
    </source>
</evidence>
<name>A0ABR8Z3J2_9MICO</name>
<keyword evidence="2" id="KW-0472">Membrane</keyword>
<dbReference type="RefSeq" id="WP_251839899.1">
    <property type="nucleotide sequence ID" value="NZ_JACSPO010000005.1"/>
</dbReference>
<comment type="caution">
    <text evidence="4">The sequence shown here is derived from an EMBL/GenBank/DDBJ whole genome shotgun (WGS) entry which is preliminary data.</text>
</comment>
<feature type="transmembrane region" description="Helical" evidence="2">
    <location>
        <begin position="82"/>
        <end position="106"/>
    </location>
</feature>
<reference evidence="4 5" key="1">
    <citation type="submission" date="2020-08" db="EMBL/GenBank/DDBJ databases">
        <title>A Genomic Blueprint of the Chicken Gut Microbiome.</title>
        <authorList>
            <person name="Gilroy R."/>
            <person name="Ravi A."/>
            <person name="Getino M."/>
            <person name="Pursley I."/>
            <person name="Horton D.L."/>
            <person name="Alikhan N.-F."/>
            <person name="Baker D."/>
            <person name="Gharbi K."/>
            <person name="Hall N."/>
            <person name="Watson M."/>
            <person name="Adriaenssens E.M."/>
            <person name="Foster-Nyarko E."/>
            <person name="Jarju S."/>
            <person name="Secka A."/>
            <person name="Antonio M."/>
            <person name="Oren A."/>
            <person name="Chaudhuri R."/>
            <person name="La Ragione R.M."/>
            <person name="Hildebrand F."/>
            <person name="Pallen M.J."/>
        </authorList>
    </citation>
    <scope>NUCLEOTIDE SEQUENCE [LARGE SCALE GENOMIC DNA]</scope>
    <source>
        <strain evidence="4 5">Sa1BUA1</strain>
    </source>
</reference>
<keyword evidence="2" id="KW-0812">Transmembrane</keyword>